<accession>A0A2P5DIA7</accession>
<keyword evidence="2" id="KW-1185">Reference proteome</keyword>
<dbReference type="OrthoDB" id="1139844at2759"/>
<evidence type="ECO:0000313" key="1">
    <source>
        <dbReference type="EMBL" id="PON73047.1"/>
    </source>
</evidence>
<comment type="caution">
    <text evidence="1">The sequence shown here is derived from an EMBL/GenBank/DDBJ whole genome shotgun (WGS) entry which is preliminary data.</text>
</comment>
<proteinExistence type="predicted"/>
<gene>
    <name evidence="1" type="ORF">PanWU01x14_061970</name>
</gene>
<organism evidence="1 2">
    <name type="scientific">Parasponia andersonii</name>
    <name type="common">Sponia andersonii</name>
    <dbReference type="NCBI Taxonomy" id="3476"/>
    <lineage>
        <taxon>Eukaryota</taxon>
        <taxon>Viridiplantae</taxon>
        <taxon>Streptophyta</taxon>
        <taxon>Embryophyta</taxon>
        <taxon>Tracheophyta</taxon>
        <taxon>Spermatophyta</taxon>
        <taxon>Magnoliopsida</taxon>
        <taxon>eudicotyledons</taxon>
        <taxon>Gunneridae</taxon>
        <taxon>Pentapetalae</taxon>
        <taxon>rosids</taxon>
        <taxon>fabids</taxon>
        <taxon>Rosales</taxon>
        <taxon>Cannabaceae</taxon>
        <taxon>Parasponia</taxon>
    </lineage>
</organism>
<name>A0A2P5DIA7_PARAD</name>
<dbReference type="Proteomes" id="UP000237105">
    <property type="component" value="Unassembled WGS sequence"/>
</dbReference>
<dbReference type="AlphaFoldDB" id="A0A2P5DIA7"/>
<dbReference type="EMBL" id="JXTB01000036">
    <property type="protein sequence ID" value="PON73047.1"/>
    <property type="molecule type" value="Genomic_DNA"/>
</dbReference>
<protein>
    <submittedName>
        <fullName evidence="1">Uncharacterized protein</fullName>
    </submittedName>
</protein>
<evidence type="ECO:0000313" key="2">
    <source>
        <dbReference type="Proteomes" id="UP000237105"/>
    </source>
</evidence>
<reference evidence="2" key="1">
    <citation type="submission" date="2016-06" db="EMBL/GenBank/DDBJ databases">
        <title>Parallel loss of symbiosis genes in relatives of nitrogen-fixing non-legume Parasponia.</title>
        <authorList>
            <person name="Van Velzen R."/>
            <person name="Holmer R."/>
            <person name="Bu F."/>
            <person name="Rutten L."/>
            <person name="Van Zeijl A."/>
            <person name="Liu W."/>
            <person name="Santuari L."/>
            <person name="Cao Q."/>
            <person name="Sharma T."/>
            <person name="Shen D."/>
            <person name="Roswanjaya Y."/>
            <person name="Wardhani T."/>
            <person name="Kalhor M.S."/>
            <person name="Jansen J."/>
            <person name="Van den Hoogen J."/>
            <person name="Gungor B."/>
            <person name="Hartog M."/>
            <person name="Hontelez J."/>
            <person name="Verver J."/>
            <person name="Yang W.-C."/>
            <person name="Schijlen E."/>
            <person name="Repin R."/>
            <person name="Schilthuizen M."/>
            <person name="Schranz E."/>
            <person name="Heidstra R."/>
            <person name="Miyata K."/>
            <person name="Fedorova E."/>
            <person name="Kohlen W."/>
            <person name="Bisseling T."/>
            <person name="Smit S."/>
            <person name="Geurts R."/>
        </authorList>
    </citation>
    <scope>NUCLEOTIDE SEQUENCE [LARGE SCALE GENOMIC DNA]</scope>
    <source>
        <strain evidence="2">cv. WU1-14</strain>
    </source>
</reference>
<sequence length="213" mass="24574">MPTNVEQNLEPVDLARHENDNIEVPEMGGHDYFTRLFVSECGVACLEDISEFETLIVEKEINNRVNTRIIYSAMRTQGVELSNRGTISEGANNYDENYRWTLRATKIKDINLFQIKRGPDVLDLRSSNSLFEVKHFLTPNDIMSIMRKDHGVYMGYKKAWKVKEKALTALDGFDKDAYRFFPHLAFMLHCSSPGSIVALSTDENDVFRYFFVL</sequence>